<name>A0A250WZH6_9CHLO</name>
<organism evidence="3 4">
    <name type="scientific">Chlamydomonas eustigma</name>
    <dbReference type="NCBI Taxonomy" id="1157962"/>
    <lineage>
        <taxon>Eukaryota</taxon>
        <taxon>Viridiplantae</taxon>
        <taxon>Chlorophyta</taxon>
        <taxon>core chlorophytes</taxon>
        <taxon>Chlorophyceae</taxon>
        <taxon>CS clade</taxon>
        <taxon>Chlamydomonadales</taxon>
        <taxon>Chlamydomonadaceae</taxon>
        <taxon>Chlamydomonas</taxon>
    </lineage>
</organism>
<dbReference type="PANTHER" id="PTHR31876">
    <property type="entry name" value="COV-LIKE PROTEIN 1"/>
    <property type="match status" value="1"/>
</dbReference>
<keyword evidence="2" id="KW-0812">Transmembrane</keyword>
<keyword evidence="4" id="KW-1185">Reference proteome</keyword>
<accession>A0A250WZH6</accession>
<dbReference type="InterPro" id="IPR007462">
    <property type="entry name" value="COV1-like"/>
</dbReference>
<gene>
    <name evidence="3" type="ORF">CEUSTIGMA_g3353.t1</name>
</gene>
<keyword evidence="2" id="KW-1133">Transmembrane helix</keyword>
<feature type="compositionally biased region" description="Basic and acidic residues" evidence="1">
    <location>
        <begin position="60"/>
        <end position="69"/>
    </location>
</feature>
<feature type="region of interest" description="Disordered" evidence="1">
    <location>
        <begin position="1"/>
        <end position="78"/>
    </location>
</feature>
<dbReference type="OrthoDB" id="534431at2759"/>
<evidence type="ECO:0000256" key="1">
    <source>
        <dbReference type="SAM" id="MobiDB-lite"/>
    </source>
</evidence>
<comment type="caution">
    <text evidence="3">The sequence shown here is derived from an EMBL/GenBank/DDBJ whole genome shotgun (WGS) entry which is preliminary data.</text>
</comment>
<dbReference type="GO" id="GO:0005794">
    <property type="term" value="C:Golgi apparatus"/>
    <property type="evidence" value="ECO:0007669"/>
    <property type="project" value="TreeGrafter"/>
</dbReference>
<dbReference type="Proteomes" id="UP000232323">
    <property type="component" value="Unassembled WGS sequence"/>
</dbReference>
<proteinExistence type="predicted"/>
<sequence length="293" mass="32701">MPPKSPKATAVTTSDRKLESERSLVEKRKPQSIILQHQQINIPLPEMSDVERMSSSSSQQEEHLLDRKSSSRGSLRNPAQQGQVALSTMLQSWVSRKFAVGCAILFPVVVTVYITWWFLQFFDSIFSPIYELLFSFHVFGLGFVTSMAFILGTGVFFSSWLGTALLSIGELLIRRLPLIKHIYSSAKQVSAALNPENEAAKAFQECCLIRHPRQGEWAFGFVTGKTEVQTPQGPPLRLLSVYVPTNHVYIGDVFLMEEKDVIHTNLSVREGLEIVVSVGMTVPPSLTTSRSIS</sequence>
<keyword evidence="2" id="KW-0472">Membrane</keyword>
<feature type="compositionally biased region" description="Basic and acidic residues" evidence="1">
    <location>
        <begin position="14"/>
        <end position="29"/>
    </location>
</feature>
<evidence type="ECO:0000256" key="2">
    <source>
        <dbReference type="SAM" id="Phobius"/>
    </source>
</evidence>
<dbReference type="AlphaFoldDB" id="A0A250WZH6"/>
<dbReference type="Pfam" id="PF04367">
    <property type="entry name" value="DUF502"/>
    <property type="match status" value="1"/>
</dbReference>
<feature type="transmembrane region" description="Helical" evidence="2">
    <location>
        <begin position="98"/>
        <end position="119"/>
    </location>
</feature>
<protein>
    <submittedName>
        <fullName evidence="3">Uncharacterized protein</fullName>
    </submittedName>
</protein>
<evidence type="ECO:0000313" key="4">
    <source>
        <dbReference type="Proteomes" id="UP000232323"/>
    </source>
</evidence>
<reference evidence="3 4" key="1">
    <citation type="submission" date="2017-08" db="EMBL/GenBank/DDBJ databases">
        <title>Acidophilic green algal genome provides insights into adaptation to an acidic environment.</title>
        <authorList>
            <person name="Hirooka S."/>
            <person name="Hirose Y."/>
            <person name="Kanesaki Y."/>
            <person name="Higuchi S."/>
            <person name="Fujiwara T."/>
            <person name="Onuma R."/>
            <person name="Era A."/>
            <person name="Ohbayashi R."/>
            <person name="Uzuka A."/>
            <person name="Nozaki H."/>
            <person name="Yoshikawa H."/>
            <person name="Miyagishima S.Y."/>
        </authorList>
    </citation>
    <scope>NUCLEOTIDE SEQUENCE [LARGE SCALE GENOMIC DNA]</scope>
    <source>
        <strain evidence="3 4">NIES-2499</strain>
    </source>
</reference>
<feature type="transmembrane region" description="Helical" evidence="2">
    <location>
        <begin position="139"/>
        <end position="166"/>
    </location>
</feature>
<evidence type="ECO:0000313" key="3">
    <source>
        <dbReference type="EMBL" id="GAX75910.1"/>
    </source>
</evidence>
<dbReference type="EMBL" id="BEGY01000014">
    <property type="protein sequence ID" value="GAX75910.1"/>
    <property type="molecule type" value="Genomic_DNA"/>
</dbReference>
<dbReference type="PANTHER" id="PTHR31876:SF26">
    <property type="entry name" value="PROTEIN LIKE COV 2"/>
    <property type="match status" value="1"/>
</dbReference>